<evidence type="ECO:0000313" key="4">
    <source>
        <dbReference type="Proteomes" id="UP001238603"/>
    </source>
</evidence>
<keyword evidence="1" id="KW-0227">DNA damage</keyword>
<feature type="region of interest" description="Disordered" evidence="2">
    <location>
        <begin position="508"/>
        <end position="554"/>
    </location>
</feature>
<reference evidence="3 4" key="1">
    <citation type="submission" date="2023-06" db="EMBL/GenBank/DDBJ databases">
        <title>Pelomonas sp. APW6 16S ribosomal RNA gene genome sequencing and assembly.</title>
        <authorList>
            <person name="Woo H."/>
        </authorList>
    </citation>
    <scope>NUCLEOTIDE SEQUENCE [LARGE SCALE GENOMIC DNA]</scope>
    <source>
        <strain evidence="3 4">APW6</strain>
    </source>
</reference>
<sequence>MSSQDQSPTAAPVAPGIGPGLAPRPHGARPRPAPGTAAAPHWLALRPAGIPPDAGRGQPSPQQQLAWWALQFSPRVCLLEEAVLLELSSCLRLFGGLRALHERIQREGRAQGLLPADTPAMAWAPNSLAALALLRGGRLNGLTRALAPLLDALPLPCLTAVQAESAMLARLGCRRLGDVRRLPRAGLARRFGAGLLLALDRAYGEVQQAHEWVRLPERFEARLELPWRLDDALALMPHAEHLLRSACAWLSGHHAGLSSLRLGWQHDAMRARDCPPGGELLLRSAELTRSVEHLQGLLREHLAQLSLPAPVAELRVAVDHIEPLRPPNADLRLDEHARTPAREPLGLLLERCAVRLGPARVCQSRPQADARPEAMQTLGPWSAPASGTARTPPPEIAWAGPQPSWLLEPPLRLVMSRSSAGSAQERPIYQGELQLLLGPQRVEGGWWGWPGQALPSVPGAQPPQVQRDYYLARNPQGQLLWIFRARGTLALAPQPGGPALTRTMARTEAAAGAAAAPGRPAGAPTRADASLSKGPSPGQTAAPARALPTGTRPPRAAAGAVAGAVADAAAGVAGGAVADAAAGVAVFPSAPERPPADDAIHWYLHGLFA</sequence>
<protein>
    <submittedName>
        <fullName evidence="3">DNA polymerase Y family protein</fullName>
    </submittedName>
</protein>
<dbReference type="RefSeq" id="WP_285981993.1">
    <property type="nucleotide sequence ID" value="NZ_JASVDS010000002.1"/>
</dbReference>
<proteinExistence type="predicted"/>
<evidence type="ECO:0000313" key="3">
    <source>
        <dbReference type="EMBL" id="MDL5031882.1"/>
    </source>
</evidence>
<feature type="compositionally biased region" description="Low complexity" evidence="2">
    <location>
        <begin position="508"/>
        <end position="529"/>
    </location>
</feature>
<comment type="caution">
    <text evidence="3">The sequence shown here is derived from an EMBL/GenBank/DDBJ whole genome shotgun (WGS) entry which is preliminary data.</text>
</comment>
<dbReference type="PANTHER" id="PTHR35369:SF2">
    <property type="entry name" value="BLR3025 PROTEIN"/>
    <property type="match status" value="1"/>
</dbReference>
<feature type="region of interest" description="Disordered" evidence="2">
    <location>
        <begin position="1"/>
        <end position="39"/>
    </location>
</feature>
<organism evidence="3 4">
    <name type="scientific">Roseateles subflavus</name>
    <dbReference type="NCBI Taxonomy" id="3053353"/>
    <lineage>
        <taxon>Bacteria</taxon>
        <taxon>Pseudomonadati</taxon>
        <taxon>Pseudomonadota</taxon>
        <taxon>Betaproteobacteria</taxon>
        <taxon>Burkholderiales</taxon>
        <taxon>Sphaerotilaceae</taxon>
        <taxon>Roseateles</taxon>
    </lineage>
</organism>
<evidence type="ECO:0000256" key="2">
    <source>
        <dbReference type="SAM" id="MobiDB-lite"/>
    </source>
</evidence>
<dbReference type="InterPro" id="IPR050356">
    <property type="entry name" value="SulA_CellDiv_inhibitor"/>
</dbReference>
<dbReference type="InterPro" id="IPR043502">
    <property type="entry name" value="DNA/RNA_pol_sf"/>
</dbReference>
<evidence type="ECO:0000256" key="1">
    <source>
        <dbReference type="ARBA" id="ARBA00022763"/>
    </source>
</evidence>
<dbReference type="CDD" id="cd03468">
    <property type="entry name" value="PolY_like"/>
    <property type="match status" value="1"/>
</dbReference>
<dbReference type="PANTHER" id="PTHR35369">
    <property type="entry name" value="BLR3025 PROTEIN-RELATED"/>
    <property type="match status" value="1"/>
</dbReference>
<name>A0ABT7LGA5_9BURK</name>
<gene>
    <name evidence="3" type="ORF">QRD43_08165</name>
</gene>
<dbReference type="SUPFAM" id="SSF56672">
    <property type="entry name" value="DNA/RNA polymerases"/>
    <property type="match status" value="1"/>
</dbReference>
<dbReference type="Proteomes" id="UP001238603">
    <property type="component" value="Unassembled WGS sequence"/>
</dbReference>
<accession>A0ABT7LGA5</accession>
<dbReference type="EMBL" id="JASVDS010000002">
    <property type="protein sequence ID" value="MDL5031882.1"/>
    <property type="molecule type" value="Genomic_DNA"/>
</dbReference>
<keyword evidence="4" id="KW-1185">Reference proteome</keyword>